<evidence type="ECO:0000313" key="8">
    <source>
        <dbReference type="EMBL" id="MBO1884763.1"/>
    </source>
</evidence>
<dbReference type="EMBL" id="JAGDYP010000008">
    <property type="protein sequence ID" value="MBO1884763.1"/>
    <property type="molecule type" value="Genomic_DNA"/>
</dbReference>
<evidence type="ECO:0000256" key="1">
    <source>
        <dbReference type="ARBA" id="ARBA00004442"/>
    </source>
</evidence>
<feature type="domain" description="RagB/SusD" evidence="6">
    <location>
        <begin position="308"/>
        <end position="456"/>
    </location>
</feature>
<proteinExistence type="inferred from homology"/>
<evidence type="ECO:0000256" key="5">
    <source>
        <dbReference type="ARBA" id="ARBA00023237"/>
    </source>
</evidence>
<keyword evidence="5" id="KW-0998">Cell outer membrane</keyword>
<dbReference type="InterPro" id="IPR033985">
    <property type="entry name" value="SusD-like_N"/>
</dbReference>
<evidence type="ECO:0000259" key="6">
    <source>
        <dbReference type="Pfam" id="PF07980"/>
    </source>
</evidence>
<evidence type="ECO:0000313" key="9">
    <source>
        <dbReference type="Proteomes" id="UP000681610"/>
    </source>
</evidence>
<keyword evidence="4" id="KW-0472">Membrane</keyword>
<name>A0ABS3Q0J5_9FLAO</name>
<evidence type="ECO:0000256" key="2">
    <source>
        <dbReference type="ARBA" id="ARBA00006275"/>
    </source>
</evidence>
<comment type="subcellular location">
    <subcellularLocation>
        <location evidence="1">Cell outer membrane</location>
    </subcellularLocation>
</comment>
<evidence type="ECO:0000256" key="4">
    <source>
        <dbReference type="ARBA" id="ARBA00023136"/>
    </source>
</evidence>
<dbReference type="Pfam" id="PF07980">
    <property type="entry name" value="SusD_RagB"/>
    <property type="match status" value="1"/>
</dbReference>
<dbReference type="SUPFAM" id="SSF48452">
    <property type="entry name" value="TPR-like"/>
    <property type="match status" value="1"/>
</dbReference>
<keyword evidence="3" id="KW-0732">Signal</keyword>
<dbReference type="Pfam" id="PF14322">
    <property type="entry name" value="SusD-like_3"/>
    <property type="match status" value="1"/>
</dbReference>
<dbReference type="InterPro" id="IPR011990">
    <property type="entry name" value="TPR-like_helical_dom_sf"/>
</dbReference>
<keyword evidence="9" id="KW-1185">Reference proteome</keyword>
<dbReference type="RefSeq" id="WP_208059194.1">
    <property type="nucleotide sequence ID" value="NZ_JAGDYP010000008.1"/>
</dbReference>
<reference evidence="8 9" key="1">
    <citation type="submission" date="2021-03" db="EMBL/GenBank/DDBJ databases">
        <title>Isolation and description of Capnocytophaga bilenii sp. nov., a novel Capnocytophaga species, isolated from a gingivitis subject.</title>
        <authorList>
            <person name="Antezack A."/>
            <person name="Monnet-Corti V."/>
            <person name="La Scola B."/>
        </authorList>
    </citation>
    <scope>NUCLEOTIDE SEQUENCE [LARGE SCALE GENOMIC DNA]</scope>
    <source>
        <strain evidence="8 9">Marseille-Q4570</strain>
    </source>
</reference>
<sequence length="463" mass="52584">MKAYQLFILLIIGIISSYCSLDLPPEDEVSDPNAITSVTSAQRLLASAYSSYKPYSNALTWVLRSDDLIPTQYLAREVNLQNTYNWNDRELVNHSEDIWKSLYNTIAQCNALLERLPNVTPQNSSQRRELQLVQQRATYLKALCYFDLLRIFSPAFGQHNVQPYGILFKNSFTFKPIQARLTLNESVTVIEQLLSIIAINDENTYYITPDVAQLTRAELALWAGNHSKAITLAQPLLHKYQATLFSSTSVSNIWSANASPLRLFALDTKNVTTSPYLSLEYNTSLGDYAIANHTISYTNTNVRKNVYTLPNPHTPNSFLLGKYRKQALQREQMQYYTVARSAQIVFLLAEAYIKEGNKDDALTLLNQLMRVRNAATLSTTATDTETLLNLLLSEKQKEFIGEPLRFFDLKRNHRSLTKRTFSGSSINISADDYRWTLPIPASEKRYNTAILQNNGWNIGEAGN</sequence>
<evidence type="ECO:0000256" key="3">
    <source>
        <dbReference type="ARBA" id="ARBA00022729"/>
    </source>
</evidence>
<dbReference type="InterPro" id="IPR012944">
    <property type="entry name" value="SusD_RagB_dom"/>
</dbReference>
<protein>
    <submittedName>
        <fullName evidence="8">RagB/SusD family nutrient uptake outer membrane protein</fullName>
    </submittedName>
</protein>
<gene>
    <name evidence="8" type="ORF">J4N46_10165</name>
</gene>
<feature type="domain" description="SusD-like N-terminal" evidence="7">
    <location>
        <begin position="38"/>
        <end position="192"/>
    </location>
</feature>
<evidence type="ECO:0000259" key="7">
    <source>
        <dbReference type="Pfam" id="PF14322"/>
    </source>
</evidence>
<comment type="similarity">
    <text evidence="2">Belongs to the SusD family.</text>
</comment>
<comment type="caution">
    <text evidence="8">The sequence shown here is derived from an EMBL/GenBank/DDBJ whole genome shotgun (WGS) entry which is preliminary data.</text>
</comment>
<organism evidence="8 9">
    <name type="scientific">Capnocytophaga bilenii</name>
    <dbReference type="NCBI Taxonomy" id="2819369"/>
    <lineage>
        <taxon>Bacteria</taxon>
        <taxon>Pseudomonadati</taxon>
        <taxon>Bacteroidota</taxon>
        <taxon>Flavobacteriia</taxon>
        <taxon>Flavobacteriales</taxon>
        <taxon>Flavobacteriaceae</taxon>
        <taxon>Capnocytophaga</taxon>
    </lineage>
</organism>
<accession>A0ABS3Q0J5</accession>
<dbReference type="Gene3D" id="1.25.40.390">
    <property type="match status" value="1"/>
</dbReference>
<dbReference type="Proteomes" id="UP000681610">
    <property type="component" value="Unassembled WGS sequence"/>
</dbReference>